<evidence type="ECO:0000256" key="1">
    <source>
        <dbReference type="SAM" id="MobiDB-lite"/>
    </source>
</evidence>
<comment type="caution">
    <text evidence="2">The sequence shown here is derived from an EMBL/GenBank/DDBJ whole genome shotgun (WGS) entry which is preliminary data.</text>
</comment>
<dbReference type="AlphaFoldDB" id="A0A834Y9G2"/>
<evidence type="ECO:0000313" key="3">
    <source>
        <dbReference type="Proteomes" id="UP000655225"/>
    </source>
</evidence>
<accession>A0A834Y9G2</accession>
<dbReference type="Proteomes" id="UP000655225">
    <property type="component" value="Unassembled WGS sequence"/>
</dbReference>
<name>A0A834Y9G2_TETSI</name>
<evidence type="ECO:0000313" key="2">
    <source>
        <dbReference type="EMBL" id="KAF8369741.1"/>
    </source>
</evidence>
<keyword evidence="3" id="KW-1185">Reference proteome</keyword>
<dbReference type="EMBL" id="JABCRI010000537">
    <property type="protein sequence ID" value="KAF8369741.1"/>
    <property type="molecule type" value="Genomic_DNA"/>
</dbReference>
<proteinExistence type="predicted"/>
<reference evidence="2 3" key="1">
    <citation type="submission" date="2020-04" db="EMBL/GenBank/DDBJ databases">
        <title>Plant Genome Project.</title>
        <authorList>
            <person name="Zhang R.-G."/>
        </authorList>
    </citation>
    <scope>NUCLEOTIDE SEQUENCE [LARGE SCALE GENOMIC DNA]</scope>
    <source>
        <strain evidence="2">YNK0</strain>
        <tissue evidence="2">Leaf</tissue>
    </source>
</reference>
<gene>
    <name evidence="2" type="ORF">HHK36_032236</name>
</gene>
<sequence>MRNCIGISFGMDHFVESISNLKHLRFLELSSDEGLNMLPESIGDLGFGQAAMLIDKEILAEAVVCCLLYVKTESFAGNGLVLDASSSFNLFRSHIQLHLIKFICDLRMVGIMVALARSFGDIDGGLAIVHCSWFEGGRMNAELETKSVKHITRKRFSPDISKLKVRSDKPSIQLSMCISSITHSMNDNDNDGGGDDMWMYKSRLSIGGSDGDADEELSDDKESKGFFGVSSESDKEAGFYSLSGKPPRRRIGRGCVDQVIGVRVW</sequence>
<feature type="region of interest" description="Disordered" evidence="1">
    <location>
        <begin position="209"/>
        <end position="243"/>
    </location>
</feature>
<organism evidence="2 3">
    <name type="scientific">Tetracentron sinense</name>
    <name type="common">Spur-leaf</name>
    <dbReference type="NCBI Taxonomy" id="13715"/>
    <lineage>
        <taxon>Eukaryota</taxon>
        <taxon>Viridiplantae</taxon>
        <taxon>Streptophyta</taxon>
        <taxon>Embryophyta</taxon>
        <taxon>Tracheophyta</taxon>
        <taxon>Spermatophyta</taxon>
        <taxon>Magnoliopsida</taxon>
        <taxon>Trochodendrales</taxon>
        <taxon>Trochodendraceae</taxon>
        <taxon>Tetracentron</taxon>
    </lineage>
</organism>
<protein>
    <submittedName>
        <fullName evidence="2">Uncharacterized protein</fullName>
    </submittedName>
</protein>